<dbReference type="RefSeq" id="WP_313868965.1">
    <property type="nucleotide sequence ID" value="NZ_CP132507.1"/>
</dbReference>
<dbReference type="Proteomes" id="UP001302257">
    <property type="component" value="Chromosome"/>
</dbReference>
<dbReference type="EMBL" id="CP132507">
    <property type="protein sequence ID" value="WNO06252.1"/>
    <property type="molecule type" value="Genomic_DNA"/>
</dbReference>
<accession>A0ABZ0B393</accession>
<organism evidence="1 2">
    <name type="scientific">Rhodoferax mekongensis</name>
    <dbReference type="NCBI Taxonomy" id="3068341"/>
    <lineage>
        <taxon>Bacteria</taxon>
        <taxon>Pseudomonadati</taxon>
        <taxon>Pseudomonadota</taxon>
        <taxon>Betaproteobacteria</taxon>
        <taxon>Burkholderiales</taxon>
        <taxon>Comamonadaceae</taxon>
        <taxon>Rhodoferax</taxon>
    </lineage>
</organism>
<gene>
    <name evidence="1" type="ORF">RAN89_07440</name>
</gene>
<proteinExistence type="predicted"/>
<keyword evidence="2" id="KW-1185">Reference proteome</keyword>
<protein>
    <recommendedName>
        <fullName evidence="3">Nodulation protein Z (NodZ)</fullName>
    </recommendedName>
</protein>
<reference evidence="1 2" key="1">
    <citation type="submission" date="2023-08" db="EMBL/GenBank/DDBJ databases">
        <title>Rhodoferax potami sp. nov. and Rhodoferax mekongensis sp. nov., isolated from the Mekong River in Thailand.</title>
        <authorList>
            <person name="Kitikhun S."/>
            <person name="Charoenyingcharoen P."/>
            <person name="Siriarchawattana P."/>
            <person name="Likhitrattanapisal S."/>
            <person name="Nilsakha T."/>
            <person name="Chanpet A."/>
            <person name="Rattanawaree P."/>
            <person name="Ingsriswang S."/>
        </authorList>
    </citation>
    <scope>NUCLEOTIDE SEQUENCE [LARGE SCALE GENOMIC DNA]</scope>
    <source>
        <strain evidence="1 2">TBRC 17307</strain>
    </source>
</reference>
<evidence type="ECO:0008006" key="3">
    <source>
        <dbReference type="Google" id="ProtNLM"/>
    </source>
</evidence>
<sequence length="265" mass="29220">MITVLPEGGLCNRMRVVASAWLLAKEAGQPMRVLWHRTPDFNSRFDALFESRGLPFEVVEKKAMLRPQRAMFRVFDTLAGLRGQRVLTQDNTSPGHFDMASFVSTLSGRDVWVRTNSRLAVAPGMFSLFQPTGEAAQRIAELQPQLQGSIGVHIRGTDNVKARSESPLSTFLAHMHGALQATPDTRFFVATDEPAALAAVQKDFGDRAWEYRKRAYARDDQTAIVDAVVDLFALGACDALIGSYWSSFTDTAADLRGIPCTIARA</sequence>
<evidence type="ECO:0000313" key="2">
    <source>
        <dbReference type="Proteomes" id="UP001302257"/>
    </source>
</evidence>
<evidence type="ECO:0000313" key="1">
    <source>
        <dbReference type="EMBL" id="WNO06252.1"/>
    </source>
</evidence>
<dbReference type="Gene3D" id="3.40.50.11350">
    <property type="match status" value="1"/>
</dbReference>
<name>A0ABZ0B393_9BURK</name>